<evidence type="ECO:0008006" key="4">
    <source>
        <dbReference type="Google" id="ProtNLM"/>
    </source>
</evidence>
<keyword evidence="1" id="KW-0812">Transmembrane</keyword>
<gene>
    <name evidence="2" type="ORF">AABB29_09680</name>
</gene>
<keyword evidence="1" id="KW-0472">Membrane</keyword>
<evidence type="ECO:0000256" key="1">
    <source>
        <dbReference type="SAM" id="Phobius"/>
    </source>
</evidence>
<evidence type="ECO:0000313" key="2">
    <source>
        <dbReference type="EMBL" id="WZC50849.1"/>
    </source>
</evidence>
<feature type="transmembrane region" description="Helical" evidence="1">
    <location>
        <begin position="12"/>
        <end position="32"/>
    </location>
</feature>
<dbReference type="EMBL" id="CP150951">
    <property type="protein sequence ID" value="WZC50849.1"/>
    <property type="molecule type" value="Genomic_DNA"/>
</dbReference>
<proteinExistence type="predicted"/>
<protein>
    <recommendedName>
        <fullName evidence="4">PH domain-containing protein</fullName>
    </recommendedName>
</protein>
<dbReference type="Proteomes" id="UP001440612">
    <property type="component" value="Chromosome"/>
</dbReference>
<sequence>MKEVFEYRRTRSKGAIWLSASAVAMLIAAIAITGTDELIGLVYVAGPVTLCWMLMPQQVAGIRIDDQHLVLSAWRQPRAILLDDIAYLRVTEASAETNIAIVYKDGREEGTYIGDMPDLDTLARVMAARGIAVRDIY</sequence>
<evidence type="ECO:0000313" key="3">
    <source>
        <dbReference type="Proteomes" id="UP001440612"/>
    </source>
</evidence>
<reference evidence="3" key="1">
    <citation type="submission" date="2024-04" db="EMBL/GenBank/DDBJ databases">
        <title>Phylogenomic analyses of a clade within the roseobacter group suggest taxonomic reassignments of species of the genera Aestuariivita, Citreicella, Loktanella, Nautella, Pelagibaca, Ruegeria, Thalassobius, Thiobacimonas and Tropicibacter, and the proposal o.</title>
        <authorList>
            <person name="Jeon C.O."/>
        </authorList>
    </citation>
    <scope>NUCLEOTIDE SEQUENCE [LARGE SCALE GENOMIC DNA]</scope>
    <source>
        <strain evidence="3">BS5-3</strain>
    </source>
</reference>
<keyword evidence="3" id="KW-1185">Reference proteome</keyword>
<dbReference type="RefSeq" id="WP_341368946.1">
    <property type="nucleotide sequence ID" value="NZ_CP150951.2"/>
</dbReference>
<name>A0ABZ2VC27_9RHOB</name>
<feature type="transmembrane region" description="Helical" evidence="1">
    <location>
        <begin position="38"/>
        <end position="55"/>
    </location>
</feature>
<keyword evidence="1" id="KW-1133">Transmembrane helix</keyword>
<organism evidence="2 3">
    <name type="scientific">Yoonia phaeophyticola</name>
    <dbReference type="NCBI Taxonomy" id="3137369"/>
    <lineage>
        <taxon>Bacteria</taxon>
        <taxon>Pseudomonadati</taxon>
        <taxon>Pseudomonadota</taxon>
        <taxon>Alphaproteobacteria</taxon>
        <taxon>Rhodobacterales</taxon>
        <taxon>Paracoccaceae</taxon>
        <taxon>Yoonia</taxon>
    </lineage>
</organism>
<accession>A0ABZ2VC27</accession>